<dbReference type="RefSeq" id="WP_261292310.1">
    <property type="nucleotide sequence ID" value="NZ_CVRS01000112.1"/>
</dbReference>
<name>A0A0M6X0K0_9FIRM</name>
<organism evidence="1 2">
    <name type="scientific">Roseburia inulinivorans</name>
    <dbReference type="NCBI Taxonomy" id="360807"/>
    <lineage>
        <taxon>Bacteria</taxon>
        <taxon>Bacillati</taxon>
        <taxon>Bacillota</taxon>
        <taxon>Clostridia</taxon>
        <taxon>Lachnospirales</taxon>
        <taxon>Lachnospiraceae</taxon>
        <taxon>Roseburia</taxon>
    </lineage>
</organism>
<sequence>MIDDEKIIEMFFERSEQGIRELDIKYGKACHNLSYHIVGSR</sequence>
<dbReference type="Proteomes" id="UP000049828">
    <property type="component" value="Unassembled WGS sequence"/>
</dbReference>
<evidence type="ECO:0000313" key="2">
    <source>
        <dbReference type="Proteomes" id="UP000049828"/>
    </source>
</evidence>
<dbReference type="AlphaFoldDB" id="A0A0M6X0K0"/>
<reference evidence="2" key="1">
    <citation type="submission" date="2015-05" db="EMBL/GenBank/DDBJ databases">
        <authorList>
            <consortium name="Pathogen Informatics"/>
        </authorList>
    </citation>
    <scope>NUCLEOTIDE SEQUENCE [LARGE SCALE GENOMIC DNA]</scope>
    <source>
        <strain evidence="2">L1-83</strain>
    </source>
</reference>
<keyword evidence="2" id="KW-1185">Reference proteome</keyword>
<accession>A0A0M6X0K0</accession>
<gene>
    <name evidence="1" type="ORF">RIL183_33171</name>
</gene>
<proteinExistence type="predicted"/>
<dbReference type="EMBL" id="CVRS01000112">
    <property type="protein sequence ID" value="CRL42939.1"/>
    <property type="molecule type" value="Genomic_DNA"/>
</dbReference>
<protein>
    <submittedName>
        <fullName evidence="1">Uncharacterized protein</fullName>
    </submittedName>
</protein>
<evidence type="ECO:0000313" key="1">
    <source>
        <dbReference type="EMBL" id="CRL42939.1"/>
    </source>
</evidence>